<dbReference type="AlphaFoldDB" id="A0A447IGD1"/>
<keyword evidence="4" id="KW-0456">Lyase</keyword>
<dbReference type="SUPFAM" id="SSF51316">
    <property type="entry name" value="Mss4-like"/>
    <property type="match status" value="1"/>
</dbReference>
<proteinExistence type="inferred from homology"/>
<reference evidence="6 7" key="1">
    <citation type="submission" date="2018-12" db="EMBL/GenBank/DDBJ databases">
        <authorList>
            <person name="Criscuolo A."/>
        </authorList>
    </citation>
    <scope>NUCLEOTIDE SEQUENCE [LARGE SCALE GENOMIC DNA]</scope>
    <source>
        <strain evidence="6">ACIP1116281</strain>
    </source>
</reference>
<dbReference type="Proteomes" id="UP000268844">
    <property type="component" value="Unassembled WGS sequence"/>
</dbReference>
<dbReference type="Pfam" id="PF04828">
    <property type="entry name" value="GFA"/>
    <property type="match status" value="1"/>
</dbReference>
<dbReference type="InterPro" id="IPR011057">
    <property type="entry name" value="Mss4-like_sf"/>
</dbReference>
<dbReference type="InterPro" id="IPR006913">
    <property type="entry name" value="CENP-V/GFA"/>
</dbReference>
<sequence length="157" mass="16350">MRGGGGHASLAIMSSMPHLDLTASCDCGAITLSVSGQAISMFQCACLNCQKATGGGHASVVLAPVGSVKTVGATKSFVRAADSGALFTRHFCPECGTTVMAQSSRAPAFRILPVGLFAGQNAWFQPNQLIFARSHAPWDLVDAAMPQHSAYRPEKTP</sequence>
<name>A0A447IGD1_9HYPH</name>
<evidence type="ECO:0000256" key="2">
    <source>
        <dbReference type="ARBA" id="ARBA00022723"/>
    </source>
</evidence>
<keyword evidence="2" id="KW-0479">Metal-binding</keyword>
<evidence type="ECO:0000259" key="5">
    <source>
        <dbReference type="PROSITE" id="PS51891"/>
    </source>
</evidence>
<keyword evidence="7" id="KW-1185">Reference proteome</keyword>
<dbReference type="PROSITE" id="PS51891">
    <property type="entry name" value="CENP_V_GFA"/>
    <property type="match status" value="1"/>
</dbReference>
<evidence type="ECO:0000313" key="6">
    <source>
        <dbReference type="EMBL" id="VDS06506.1"/>
    </source>
</evidence>
<evidence type="ECO:0000256" key="1">
    <source>
        <dbReference type="ARBA" id="ARBA00005495"/>
    </source>
</evidence>
<dbReference type="EMBL" id="UZWD01000049">
    <property type="protein sequence ID" value="VDS06506.1"/>
    <property type="molecule type" value="Genomic_DNA"/>
</dbReference>
<dbReference type="PANTHER" id="PTHR33337:SF40">
    <property type="entry name" value="CENP-V_GFA DOMAIN-CONTAINING PROTEIN-RELATED"/>
    <property type="match status" value="1"/>
</dbReference>
<evidence type="ECO:0000256" key="4">
    <source>
        <dbReference type="ARBA" id="ARBA00023239"/>
    </source>
</evidence>
<comment type="similarity">
    <text evidence="1">Belongs to the Gfa family.</text>
</comment>
<dbReference type="GO" id="GO:0016846">
    <property type="term" value="F:carbon-sulfur lyase activity"/>
    <property type="evidence" value="ECO:0007669"/>
    <property type="project" value="InterPro"/>
</dbReference>
<keyword evidence="3" id="KW-0862">Zinc</keyword>
<evidence type="ECO:0000313" key="7">
    <source>
        <dbReference type="Proteomes" id="UP000268844"/>
    </source>
</evidence>
<dbReference type="PANTHER" id="PTHR33337">
    <property type="entry name" value="GFA DOMAIN-CONTAINING PROTEIN"/>
    <property type="match status" value="1"/>
</dbReference>
<dbReference type="GO" id="GO:0046872">
    <property type="term" value="F:metal ion binding"/>
    <property type="evidence" value="ECO:0007669"/>
    <property type="project" value="UniProtKB-KW"/>
</dbReference>
<gene>
    <name evidence="6" type="ORF">DEVEQU_03670</name>
</gene>
<feature type="domain" description="CENP-V/GFA" evidence="5">
    <location>
        <begin position="21"/>
        <end position="139"/>
    </location>
</feature>
<accession>A0A447IGD1</accession>
<evidence type="ECO:0000256" key="3">
    <source>
        <dbReference type="ARBA" id="ARBA00022833"/>
    </source>
</evidence>
<protein>
    <submittedName>
        <fullName evidence="6">Glutathione-dependent formaldehyde-activating enzyme</fullName>
    </submittedName>
</protein>
<dbReference type="Gene3D" id="3.90.1590.10">
    <property type="entry name" value="glutathione-dependent formaldehyde- activating enzyme (gfa)"/>
    <property type="match status" value="1"/>
</dbReference>
<organism evidence="6 7">
    <name type="scientific">Devosia equisanguinis</name>
    <dbReference type="NCBI Taxonomy" id="2490941"/>
    <lineage>
        <taxon>Bacteria</taxon>
        <taxon>Pseudomonadati</taxon>
        <taxon>Pseudomonadota</taxon>
        <taxon>Alphaproteobacteria</taxon>
        <taxon>Hyphomicrobiales</taxon>
        <taxon>Devosiaceae</taxon>
        <taxon>Devosia</taxon>
    </lineage>
</organism>